<comment type="caution">
    <text evidence="2">The sequence shown here is derived from an EMBL/GenBank/DDBJ whole genome shotgun (WGS) entry which is preliminary data.</text>
</comment>
<proteinExistence type="predicted"/>
<feature type="domain" description="BioF2-like acetyltransferase" evidence="1">
    <location>
        <begin position="137"/>
        <end position="272"/>
    </location>
</feature>
<dbReference type="InterPro" id="IPR016181">
    <property type="entry name" value="Acyl_CoA_acyltransferase"/>
</dbReference>
<name>A0A2R6AZT4_9ARCH</name>
<dbReference type="AlphaFoldDB" id="A0A2R6AZT4"/>
<sequence>MESHSVFKLQPTFFHSEEWLGLLRELYGYERLDLNTRGFRMPLLRVGPLFGDRLISIPFSDYGGPVGGVCAEELHRGCVDLLQRSGAEYVEIRTDNQPLTRALLELGFTLTATYFSRVLNTHPEAGWEEAWKLSLDKKARQGVVKAEKAGISVSEATADSEVDAAYHIYFKSVKSIGSPCHPRALFDSIRRRLGKHARIYLAERGGQRVGMAIYLIGEEKAHLWARYALDEYKKLGVVYLLDWEGVKLANTLKIKWFDFGRTRRNSGVEVYKHHWRGDDSAIYHLCLPSRGKVNPPDPAQTSFRLYSTLWRILPDPVVNAVGPRVIRCIAL</sequence>
<evidence type="ECO:0000313" key="3">
    <source>
        <dbReference type="Proteomes" id="UP000240322"/>
    </source>
</evidence>
<protein>
    <recommendedName>
        <fullName evidence="1">BioF2-like acetyltransferase domain-containing protein</fullName>
    </recommendedName>
</protein>
<dbReference type="EMBL" id="NEXE01000015">
    <property type="protein sequence ID" value="PSN91884.1"/>
    <property type="molecule type" value="Genomic_DNA"/>
</dbReference>
<organism evidence="2 3">
    <name type="scientific">Candidatus Marsarchaeota G2 archaeon OSP_D</name>
    <dbReference type="NCBI Taxonomy" id="1978157"/>
    <lineage>
        <taxon>Archaea</taxon>
        <taxon>Candidatus Marsarchaeota</taxon>
        <taxon>Candidatus Marsarchaeota group 2</taxon>
    </lineage>
</organism>
<dbReference type="InterPro" id="IPR038740">
    <property type="entry name" value="BioF2-like_GNAT_dom"/>
</dbReference>
<dbReference type="Pfam" id="PF13480">
    <property type="entry name" value="Acetyltransf_6"/>
    <property type="match status" value="1"/>
</dbReference>
<evidence type="ECO:0000313" key="2">
    <source>
        <dbReference type="EMBL" id="PSN91884.1"/>
    </source>
</evidence>
<reference evidence="2 3" key="1">
    <citation type="submission" date="2017-04" db="EMBL/GenBank/DDBJ databases">
        <title>Novel microbial lineages endemic to geothermal iron-oxide mats fill important gaps in the evolutionary history of Archaea.</title>
        <authorList>
            <person name="Jay Z.J."/>
            <person name="Beam J.P."/>
            <person name="Dlakic M."/>
            <person name="Rusch D.B."/>
            <person name="Kozubal M.A."/>
            <person name="Inskeep W.P."/>
        </authorList>
    </citation>
    <scope>NUCLEOTIDE SEQUENCE [LARGE SCALE GENOMIC DNA]</scope>
    <source>
        <strain evidence="2">OSP_D</strain>
    </source>
</reference>
<gene>
    <name evidence="2" type="ORF">B9Q03_02910</name>
</gene>
<evidence type="ECO:0000259" key="1">
    <source>
        <dbReference type="Pfam" id="PF13480"/>
    </source>
</evidence>
<accession>A0A2R6AZT4</accession>
<dbReference type="Gene3D" id="3.40.630.30">
    <property type="match status" value="1"/>
</dbReference>
<dbReference type="SUPFAM" id="SSF55729">
    <property type="entry name" value="Acyl-CoA N-acyltransferases (Nat)"/>
    <property type="match status" value="1"/>
</dbReference>
<dbReference type="Proteomes" id="UP000240322">
    <property type="component" value="Unassembled WGS sequence"/>
</dbReference>